<evidence type="ECO:0000256" key="2">
    <source>
        <dbReference type="PROSITE-ProRule" id="PRU00169"/>
    </source>
</evidence>
<keyword evidence="5" id="KW-1185">Reference proteome</keyword>
<dbReference type="Pfam" id="PF00072">
    <property type="entry name" value="Response_reg"/>
    <property type="match status" value="1"/>
</dbReference>
<dbReference type="PROSITE" id="PS50110">
    <property type="entry name" value="RESPONSE_REGULATORY"/>
    <property type="match status" value="1"/>
</dbReference>
<feature type="domain" description="Response regulatory" evidence="3">
    <location>
        <begin position="5"/>
        <end position="119"/>
    </location>
</feature>
<comment type="caution">
    <text evidence="4">The sequence shown here is derived from an EMBL/GenBank/DDBJ whole genome shotgun (WGS) entry which is preliminary data.</text>
</comment>
<dbReference type="InterPro" id="IPR001789">
    <property type="entry name" value="Sig_transdc_resp-reg_receiver"/>
</dbReference>
<dbReference type="SMART" id="SM00448">
    <property type="entry name" value="REC"/>
    <property type="match status" value="1"/>
</dbReference>
<feature type="modified residue" description="4-aspartylphosphate" evidence="2">
    <location>
        <position position="54"/>
    </location>
</feature>
<evidence type="ECO:0000313" key="4">
    <source>
        <dbReference type="EMBL" id="GGG58679.1"/>
    </source>
</evidence>
<dbReference type="Proteomes" id="UP000658202">
    <property type="component" value="Unassembled WGS sequence"/>
</dbReference>
<dbReference type="InterPro" id="IPR050595">
    <property type="entry name" value="Bact_response_regulator"/>
</dbReference>
<dbReference type="SUPFAM" id="SSF52172">
    <property type="entry name" value="CheY-like"/>
    <property type="match status" value="1"/>
</dbReference>
<proteinExistence type="predicted"/>
<evidence type="ECO:0000256" key="1">
    <source>
        <dbReference type="ARBA" id="ARBA00022553"/>
    </source>
</evidence>
<dbReference type="InterPro" id="IPR011006">
    <property type="entry name" value="CheY-like_superfamily"/>
</dbReference>
<keyword evidence="1 2" id="KW-0597">Phosphoprotein</keyword>
<reference evidence="5" key="1">
    <citation type="journal article" date="2019" name="Int. J. Syst. Evol. Microbiol.">
        <title>The Global Catalogue of Microorganisms (GCM) 10K type strain sequencing project: providing services to taxonomists for standard genome sequencing and annotation.</title>
        <authorList>
            <consortium name="The Broad Institute Genomics Platform"/>
            <consortium name="The Broad Institute Genome Sequencing Center for Infectious Disease"/>
            <person name="Wu L."/>
            <person name="Ma J."/>
        </authorList>
    </citation>
    <scope>NUCLEOTIDE SEQUENCE [LARGE SCALE GENOMIC DNA]</scope>
    <source>
        <strain evidence="5">CCM 8490</strain>
    </source>
</reference>
<organism evidence="4 5">
    <name type="scientific">Epilithonimonas arachidiradicis</name>
    <dbReference type="NCBI Taxonomy" id="1617282"/>
    <lineage>
        <taxon>Bacteria</taxon>
        <taxon>Pseudomonadati</taxon>
        <taxon>Bacteroidota</taxon>
        <taxon>Flavobacteriia</taxon>
        <taxon>Flavobacteriales</taxon>
        <taxon>Weeksellaceae</taxon>
        <taxon>Chryseobacterium group</taxon>
        <taxon>Epilithonimonas</taxon>
    </lineage>
</organism>
<dbReference type="Gene3D" id="3.40.50.2300">
    <property type="match status" value="1"/>
</dbReference>
<dbReference type="EMBL" id="BMCW01000004">
    <property type="protein sequence ID" value="GGG58679.1"/>
    <property type="molecule type" value="Genomic_DNA"/>
</dbReference>
<gene>
    <name evidence="4" type="ORF">GCM10007332_20530</name>
</gene>
<protein>
    <recommendedName>
        <fullName evidence="3">Response regulatory domain-containing protein</fullName>
    </recommendedName>
</protein>
<accession>A0ABQ1X3X1</accession>
<evidence type="ECO:0000259" key="3">
    <source>
        <dbReference type="PROSITE" id="PS50110"/>
    </source>
</evidence>
<dbReference type="PANTHER" id="PTHR44591:SF3">
    <property type="entry name" value="RESPONSE REGULATORY DOMAIN-CONTAINING PROTEIN"/>
    <property type="match status" value="1"/>
</dbReference>
<sequence length="124" mass="13563">MKNKTIMVCDDDQGILDVVELMLEIEGYRVIKVLDSTTLEEQLISNRPDLLLLDLWMPIVSGEHILKSVRSSSTLGDLPVIIFSASIDGASIADNAGANAFLSKPFDMIQLTSVIEKVITQSKA</sequence>
<dbReference type="PANTHER" id="PTHR44591">
    <property type="entry name" value="STRESS RESPONSE REGULATOR PROTEIN 1"/>
    <property type="match status" value="1"/>
</dbReference>
<name>A0ABQ1X3X1_9FLAO</name>
<evidence type="ECO:0000313" key="5">
    <source>
        <dbReference type="Proteomes" id="UP000658202"/>
    </source>
</evidence>
<dbReference type="RefSeq" id="WP_120213670.1">
    <property type="nucleotide sequence ID" value="NZ_BMCW01000004.1"/>
</dbReference>